<gene>
    <name evidence="1" type="ORF">BgAZ_302030</name>
</gene>
<proteinExistence type="predicted"/>
<dbReference type="AlphaFoldDB" id="A0AAD8LHC9"/>
<dbReference type="Proteomes" id="UP001230268">
    <property type="component" value="Unassembled WGS sequence"/>
</dbReference>
<evidence type="ECO:0000313" key="2">
    <source>
        <dbReference type="Proteomes" id="UP001230268"/>
    </source>
</evidence>
<dbReference type="EMBL" id="JAVEPI010000003">
    <property type="protein sequence ID" value="KAK1442685.1"/>
    <property type="molecule type" value="Genomic_DNA"/>
</dbReference>
<comment type="caution">
    <text evidence="1">The sequence shown here is derived from an EMBL/GenBank/DDBJ whole genome shotgun (WGS) entry which is preliminary data.</text>
</comment>
<sequence>MRYNAKSSSHGGDSTSEGFKIECYGPDDERVLRYFNGSIIREAKINNYFTTKEKASSSEVESLQDLLERGNNDNWYIAASTICMASSIWAQKSNPVEWEEARVFQQNANAIFSKAHMLLEGIKVSRKLQLNHTVTPNETNTQLVKYAIHSRNKRLQECAKKTKELAERISISLKLQLNFLKMVSEIKSQFKVLINARNLVDVSTFDVDYPASFSVFAIFYDIAFRTNDTSDIKVWEAWELHKKSPPTATQQCLISYYEQTDSEDGLTTRMTFPLAVSHFIQNGFSITVNEAHVPMYDESENSKVCYRLKQAQICLLDRLIYTTLCQSALDYLRKPKPILIGDSTLYVKSMTSEKLVIIHKSLSITVAYTAMGSQESGDTMWKLAVMKLRDMAIQNWKNQVYLHKVGTFNMLEEFLSYIIKLSSNL</sequence>
<organism evidence="1 2">
    <name type="scientific">Babesia gibsoni</name>
    <dbReference type="NCBI Taxonomy" id="33632"/>
    <lineage>
        <taxon>Eukaryota</taxon>
        <taxon>Sar</taxon>
        <taxon>Alveolata</taxon>
        <taxon>Apicomplexa</taxon>
        <taxon>Aconoidasida</taxon>
        <taxon>Piroplasmida</taxon>
        <taxon>Babesiidae</taxon>
        <taxon>Babesia</taxon>
    </lineage>
</organism>
<protein>
    <submittedName>
        <fullName evidence="1">Uncharacterized protein</fullName>
    </submittedName>
</protein>
<name>A0AAD8LHC9_BABGI</name>
<keyword evidence="2" id="KW-1185">Reference proteome</keyword>
<evidence type="ECO:0000313" key="1">
    <source>
        <dbReference type="EMBL" id="KAK1442685.1"/>
    </source>
</evidence>
<accession>A0AAD8LHC9</accession>
<reference evidence="1" key="1">
    <citation type="submission" date="2023-08" db="EMBL/GenBank/DDBJ databases">
        <title>Draft sequence of the Babesia gibsoni genome.</title>
        <authorList>
            <person name="Yamagishi J.Y."/>
            <person name="Xuan X.X."/>
        </authorList>
    </citation>
    <scope>NUCLEOTIDE SEQUENCE</scope>
    <source>
        <strain evidence="1">Azabu</strain>
    </source>
</reference>